<evidence type="ECO:0000313" key="2">
    <source>
        <dbReference type="Proteomes" id="UP000799536"/>
    </source>
</evidence>
<reference evidence="1" key="1">
    <citation type="journal article" date="2020" name="Stud. Mycol.">
        <title>101 Dothideomycetes genomes: a test case for predicting lifestyles and emergence of pathogens.</title>
        <authorList>
            <person name="Haridas S."/>
            <person name="Albert R."/>
            <person name="Binder M."/>
            <person name="Bloem J."/>
            <person name="Labutti K."/>
            <person name="Salamov A."/>
            <person name="Andreopoulos B."/>
            <person name="Baker S."/>
            <person name="Barry K."/>
            <person name="Bills G."/>
            <person name="Bluhm B."/>
            <person name="Cannon C."/>
            <person name="Castanera R."/>
            <person name="Culley D."/>
            <person name="Daum C."/>
            <person name="Ezra D."/>
            <person name="Gonzalez J."/>
            <person name="Henrissat B."/>
            <person name="Kuo A."/>
            <person name="Liang C."/>
            <person name="Lipzen A."/>
            <person name="Lutzoni F."/>
            <person name="Magnuson J."/>
            <person name="Mondo S."/>
            <person name="Nolan M."/>
            <person name="Ohm R."/>
            <person name="Pangilinan J."/>
            <person name="Park H.-J."/>
            <person name="Ramirez L."/>
            <person name="Alfaro M."/>
            <person name="Sun H."/>
            <person name="Tritt A."/>
            <person name="Yoshinaga Y."/>
            <person name="Zwiers L.-H."/>
            <person name="Turgeon B."/>
            <person name="Goodwin S."/>
            <person name="Spatafora J."/>
            <person name="Crous P."/>
            <person name="Grigoriev I."/>
        </authorList>
    </citation>
    <scope>NUCLEOTIDE SEQUENCE</scope>
    <source>
        <strain evidence="1">ATCC 74209</strain>
    </source>
</reference>
<dbReference type="AlphaFoldDB" id="A0A9P4JU23"/>
<evidence type="ECO:0000313" key="1">
    <source>
        <dbReference type="EMBL" id="KAF2203209.1"/>
    </source>
</evidence>
<sequence length="425" mass="47541">MIRCAFLNIVNGLISTIFAFIAFSHGLPAGAYTPRQIVESSAPLLETVVHHLGSSPDGEPPAREQLIENLASNLALNIRAMSITVPANDSTRVEMANQAEKIGTKFIEYIRATNPEDVAYGPEYVVRSPCEGHLLKPHVSHLMFGTRSLRHLMQIYYEYLHQMVLLRDSLLLFGNFEDVIIQITDECEMMTKQVTQRSIIKNAMFLLAPKLWSENAIAFRYQYRTVLPSLIAGGSSGRLLRYVSAVIDEDNKEAVSHNKFVDYYIAPRTDAVVGESSIPESDTQAPQKATLLSVENGDEQYLELILDYIDGKHLAKIDVGRAARGFKYAYFVNHTQESTPTDELKGVQYHSAWSILPKSGLGLVIPPTGIHVVRAGNKIELYALLGKMYPDNIVVMEEGQSLIKSLEEIRGRFRNAGRFVIEVRK</sequence>
<dbReference type="OrthoDB" id="3590765at2759"/>
<proteinExistence type="predicted"/>
<keyword evidence="2" id="KW-1185">Reference proteome</keyword>
<dbReference type="Proteomes" id="UP000799536">
    <property type="component" value="Unassembled WGS sequence"/>
</dbReference>
<accession>A0A9P4JU23</accession>
<name>A0A9P4JU23_9PLEO</name>
<gene>
    <name evidence="1" type="ORF">GQ43DRAFT_479268</name>
</gene>
<protein>
    <submittedName>
        <fullName evidence="1">Uncharacterized protein</fullName>
    </submittedName>
</protein>
<dbReference type="EMBL" id="ML993910">
    <property type="protein sequence ID" value="KAF2203209.1"/>
    <property type="molecule type" value="Genomic_DNA"/>
</dbReference>
<comment type="caution">
    <text evidence="1">The sequence shown here is derived from an EMBL/GenBank/DDBJ whole genome shotgun (WGS) entry which is preliminary data.</text>
</comment>
<organism evidence="1 2">
    <name type="scientific">Delitschia confertaspora ATCC 74209</name>
    <dbReference type="NCBI Taxonomy" id="1513339"/>
    <lineage>
        <taxon>Eukaryota</taxon>
        <taxon>Fungi</taxon>
        <taxon>Dikarya</taxon>
        <taxon>Ascomycota</taxon>
        <taxon>Pezizomycotina</taxon>
        <taxon>Dothideomycetes</taxon>
        <taxon>Pleosporomycetidae</taxon>
        <taxon>Pleosporales</taxon>
        <taxon>Delitschiaceae</taxon>
        <taxon>Delitschia</taxon>
    </lineage>
</organism>